<dbReference type="EMBL" id="CAJOAY010003070">
    <property type="protein sequence ID" value="CAF4000042.1"/>
    <property type="molecule type" value="Genomic_DNA"/>
</dbReference>
<accession>A0A813MNQ3</accession>
<evidence type="ECO:0000313" key="9">
    <source>
        <dbReference type="EMBL" id="CAF3894740.1"/>
    </source>
</evidence>
<evidence type="ECO:0000256" key="3">
    <source>
        <dbReference type="ARBA" id="ARBA00022989"/>
    </source>
</evidence>
<reference evidence="7" key="1">
    <citation type="submission" date="2021-02" db="EMBL/GenBank/DDBJ databases">
        <authorList>
            <person name="Nowell W R."/>
        </authorList>
    </citation>
    <scope>NUCLEOTIDE SEQUENCE</scope>
</reference>
<evidence type="ECO:0000313" key="8">
    <source>
        <dbReference type="EMBL" id="CAF0769582.1"/>
    </source>
</evidence>
<dbReference type="Proteomes" id="UP000663860">
    <property type="component" value="Unassembled WGS sequence"/>
</dbReference>
<feature type="transmembrane region" description="Helical" evidence="5">
    <location>
        <begin position="241"/>
        <end position="264"/>
    </location>
</feature>
<comment type="subcellular location">
    <subcellularLocation>
        <location evidence="1">Membrane</location>
    </subcellularLocation>
</comment>
<feature type="domain" description="G-protein coupled receptors family 1 profile" evidence="6">
    <location>
        <begin position="36"/>
        <end position="265"/>
    </location>
</feature>
<protein>
    <recommendedName>
        <fullName evidence="6">G-protein coupled receptors family 1 profile domain-containing protein</fullName>
    </recommendedName>
</protein>
<dbReference type="Proteomes" id="UP000663881">
    <property type="component" value="Unassembled WGS sequence"/>
</dbReference>
<dbReference type="Proteomes" id="UP000663868">
    <property type="component" value="Unassembled WGS sequence"/>
</dbReference>
<dbReference type="InterPro" id="IPR052954">
    <property type="entry name" value="GPCR-Ligand_Int"/>
</dbReference>
<dbReference type="SUPFAM" id="SSF81321">
    <property type="entry name" value="Family A G protein-coupled receptor-like"/>
    <property type="match status" value="1"/>
</dbReference>
<keyword evidence="3 5" id="KW-1133">Transmembrane helix</keyword>
<name>A0A813MNQ3_9BILA</name>
<feature type="transmembrane region" description="Helical" evidence="5">
    <location>
        <begin position="98"/>
        <end position="117"/>
    </location>
</feature>
<dbReference type="PANTHER" id="PTHR46641:SF2">
    <property type="entry name" value="FMRFAMIDE RECEPTOR"/>
    <property type="match status" value="1"/>
</dbReference>
<evidence type="ECO:0000313" key="10">
    <source>
        <dbReference type="EMBL" id="CAF4000042.1"/>
    </source>
</evidence>
<evidence type="ECO:0000256" key="1">
    <source>
        <dbReference type="ARBA" id="ARBA00004370"/>
    </source>
</evidence>
<dbReference type="EMBL" id="CAJNON010000011">
    <property type="protein sequence ID" value="CAF0769582.1"/>
    <property type="molecule type" value="Genomic_DNA"/>
</dbReference>
<evidence type="ECO:0000256" key="5">
    <source>
        <dbReference type="SAM" id="Phobius"/>
    </source>
</evidence>
<evidence type="ECO:0000313" key="11">
    <source>
        <dbReference type="Proteomes" id="UP000663860"/>
    </source>
</evidence>
<feature type="transmembrane region" description="Helical" evidence="5">
    <location>
        <begin position="20"/>
        <end position="44"/>
    </location>
</feature>
<organism evidence="7 11">
    <name type="scientific">Adineta steineri</name>
    <dbReference type="NCBI Taxonomy" id="433720"/>
    <lineage>
        <taxon>Eukaryota</taxon>
        <taxon>Metazoa</taxon>
        <taxon>Spiralia</taxon>
        <taxon>Gnathifera</taxon>
        <taxon>Rotifera</taxon>
        <taxon>Eurotatoria</taxon>
        <taxon>Bdelloidea</taxon>
        <taxon>Adinetida</taxon>
        <taxon>Adinetidae</taxon>
        <taxon>Adineta</taxon>
    </lineage>
</organism>
<sequence>MSSQSSTTDIIILMKSIQLYLYEIGCVILIFLGTLGCIINLIVFTQKNLRKNPCSIYFIAYNIANFIYIYSSLISLTLSIGYKIDASIYNLILCRLRLYIIALSNCLSSYYLILASIDRIWITSHNAIVRRRSNRRFACIFIIIGTLFWTLFHIHALIFSTISQIAPNTLLCYYQSGGHLIFMGYYSIVKETTALLLLIICGLWSIKNIRKTKRVRIAPVLSVSGTTVGNNILSSSKDRQLILMLFMDITIYILFSFSFAIFLMYQQITQNQLKTSDRIQIETIIRNICLFSSGIPFCLGCYTNLFISKTFRSEIKKIFLSRQFFCCNSV</sequence>
<dbReference type="PROSITE" id="PS50262">
    <property type="entry name" value="G_PROTEIN_RECEP_F1_2"/>
    <property type="match status" value="1"/>
</dbReference>
<feature type="transmembrane region" description="Helical" evidence="5">
    <location>
        <begin position="56"/>
        <end position="78"/>
    </location>
</feature>
<dbReference type="GO" id="GO:0016020">
    <property type="term" value="C:membrane"/>
    <property type="evidence" value="ECO:0007669"/>
    <property type="project" value="UniProtKB-SubCell"/>
</dbReference>
<feature type="transmembrane region" description="Helical" evidence="5">
    <location>
        <begin position="284"/>
        <end position="307"/>
    </location>
</feature>
<dbReference type="AlphaFoldDB" id="A0A813MNQ3"/>
<evidence type="ECO:0000256" key="2">
    <source>
        <dbReference type="ARBA" id="ARBA00022692"/>
    </source>
</evidence>
<dbReference type="EMBL" id="CAJOBB010001719">
    <property type="protein sequence ID" value="CAF3894740.1"/>
    <property type="molecule type" value="Genomic_DNA"/>
</dbReference>
<dbReference type="OrthoDB" id="9993158at2759"/>
<gene>
    <name evidence="7" type="ORF">IZO911_LOCUS2120</name>
    <name evidence="9" type="ORF">KXQ929_LOCUS22482</name>
    <name evidence="10" type="ORF">OKA104_LOCUS29725</name>
    <name evidence="8" type="ORF">VCS650_LOCUS2291</name>
</gene>
<evidence type="ECO:0000313" key="7">
    <source>
        <dbReference type="EMBL" id="CAF0723091.1"/>
    </source>
</evidence>
<dbReference type="PANTHER" id="PTHR46641">
    <property type="entry name" value="FMRFAMIDE RECEPTOR-RELATED"/>
    <property type="match status" value="1"/>
</dbReference>
<evidence type="ECO:0000256" key="4">
    <source>
        <dbReference type="ARBA" id="ARBA00023136"/>
    </source>
</evidence>
<feature type="transmembrane region" description="Helical" evidence="5">
    <location>
        <begin position="137"/>
        <end position="162"/>
    </location>
</feature>
<feature type="transmembrane region" description="Helical" evidence="5">
    <location>
        <begin position="182"/>
        <end position="206"/>
    </location>
</feature>
<dbReference type="InterPro" id="IPR017452">
    <property type="entry name" value="GPCR_Rhodpsn_7TM"/>
</dbReference>
<dbReference type="Gene3D" id="1.20.1070.10">
    <property type="entry name" value="Rhodopsin 7-helix transmembrane proteins"/>
    <property type="match status" value="1"/>
</dbReference>
<keyword evidence="2 5" id="KW-0812">Transmembrane</keyword>
<proteinExistence type="predicted"/>
<dbReference type="Proteomes" id="UP000663891">
    <property type="component" value="Unassembled WGS sequence"/>
</dbReference>
<evidence type="ECO:0000259" key="6">
    <source>
        <dbReference type="PROSITE" id="PS50262"/>
    </source>
</evidence>
<comment type="caution">
    <text evidence="7">The sequence shown here is derived from an EMBL/GenBank/DDBJ whole genome shotgun (WGS) entry which is preliminary data.</text>
</comment>
<dbReference type="EMBL" id="CAJNOE010000010">
    <property type="protein sequence ID" value="CAF0723091.1"/>
    <property type="molecule type" value="Genomic_DNA"/>
</dbReference>
<keyword evidence="4 5" id="KW-0472">Membrane</keyword>